<feature type="domain" description="Thiolase N-terminal" evidence="8">
    <location>
        <begin position="5"/>
        <end position="270"/>
    </location>
</feature>
<evidence type="ECO:0000313" key="11">
    <source>
        <dbReference type="Proteomes" id="UP000245999"/>
    </source>
</evidence>
<evidence type="ECO:0000256" key="7">
    <source>
        <dbReference type="RuleBase" id="RU003557"/>
    </source>
</evidence>
<dbReference type="InterPro" id="IPR020617">
    <property type="entry name" value="Thiolase_C"/>
</dbReference>
<dbReference type="OrthoDB" id="9764892at2"/>
<evidence type="ECO:0000256" key="1">
    <source>
        <dbReference type="ARBA" id="ARBA00005211"/>
    </source>
</evidence>
<dbReference type="InterPro" id="IPR050215">
    <property type="entry name" value="Thiolase-like_sf_Thiolase"/>
</dbReference>
<dbReference type="PROSITE" id="PS00737">
    <property type="entry name" value="THIOLASE_2"/>
    <property type="match status" value="1"/>
</dbReference>
<evidence type="ECO:0000256" key="2">
    <source>
        <dbReference type="ARBA" id="ARBA00010982"/>
    </source>
</evidence>
<dbReference type="GO" id="GO:0005737">
    <property type="term" value="C:cytoplasm"/>
    <property type="evidence" value="ECO:0007669"/>
    <property type="project" value="UniProtKB-ARBA"/>
</dbReference>
<dbReference type="PIRSF" id="PIRSF000429">
    <property type="entry name" value="Ac-CoA_Ac_transf"/>
    <property type="match status" value="1"/>
</dbReference>
<dbReference type="InterPro" id="IPR016039">
    <property type="entry name" value="Thiolase-like"/>
</dbReference>
<dbReference type="AlphaFoldDB" id="A0A2Z3GPC1"/>
<dbReference type="KEGG" id="hnv:DDQ68_08540"/>
<feature type="active site" description="Acyl-thioester intermediate" evidence="6">
    <location>
        <position position="90"/>
    </location>
</feature>
<dbReference type="InterPro" id="IPR020613">
    <property type="entry name" value="Thiolase_CS"/>
</dbReference>
<dbReference type="Pfam" id="PF02803">
    <property type="entry name" value="Thiolase_C"/>
    <property type="match status" value="1"/>
</dbReference>
<protein>
    <submittedName>
        <fullName evidence="10">3-oxoadipyl-CoA thiolase</fullName>
    </submittedName>
</protein>
<sequence>MKDAFIVDGIRTPIGNFGGALATVRPDDLGALVIQELLRRNPSADPAGVADVLLGCANQAGDDNRNVARMALLLAGLPAAVPGETVNRLCASGLSAGVAAARAIQCGDGDLFIAGGVESMTRGPLVISKASAAFGRDAQMADSSFGWRFVNPRMEELYGTDGMGETAENLAERDGISRADQDQFALASQHKAAAAQSSGRLAQEIVPVPIPQRKGPPVLFAEDEFIKPSTTLEGLAKLRPAFRKSGGTVTAGNASGLNDGAAALLLASEDGLKQYNLTPRARFVSMGVAGVEPRFMGIGPVPATQMALKKAGLTLDQIDLIELNEAFAAQALACIRALGLADNDPRLNPNGGAIALGHPLGMSGARLLQTAALELHRQHKRYALVTMCIGVGQGYAAIIERV</sequence>
<dbReference type="Gene3D" id="3.40.47.10">
    <property type="match status" value="1"/>
</dbReference>
<keyword evidence="3 7" id="KW-0808">Transferase</keyword>
<evidence type="ECO:0000259" key="9">
    <source>
        <dbReference type="Pfam" id="PF02803"/>
    </source>
</evidence>
<accession>A0A2Z3GPC1</accession>
<evidence type="ECO:0000313" key="10">
    <source>
        <dbReference type="EMBL" id="AWM32825.1"/>
    </source>
</evidence>
<comment type="similarity">
    <text evidence="2 7">Belongs to the thiolase-like superfamily. Thiolase family.</text>
</comment>
<dbReference type="EMBL" id="CP029145">
    <property type="protein sequence ID" value="AWM32825.1"/>
    <property type="molecule type" value="Genomic_DNA"/>
</dbReference>
<dbReference type="Proteomes" id="UP000245999">
    <property type="component" value="Chromosome"/>
</dbReference>
<organism evidence="10 11">
    <name type="scientific">Hymenobacter nivis</name>
    <dbReference type="NCBI Taxonomy" id="1850093"/>
    <lineage>
        <taxon>Bacteria</taxon>
        <taxon>Pseudomonadati</taxon>
        <taxon>Bacteroidota</taxon>
        <taxon>Cytophagia</taxon>
        <taxon>Cytophagales</taxon>
        <taxon>Hymenobacteraceae</taxon>
        <taxon>Hymenobacter</taxon>
    </lineage>
</organism>
<dbReference type="CDD" id="cd00751">
    <property type="entry name" value="thiolase"/>
    <property type="match status" value="1"/>
</dbReference>
<dbReference type="InterPro" id="IPR020610">
    <property type="entry name" value="Thiolase_AS"/>
</dbReference>
<dbReference type="InterPro" id="IPR020616">
    <property type="entry name" value="Thiolase_N"/>
</dbReference>
<dbReference type="PROSITE" id="PS00099">
    <property type="entry name" value="THIOLASE_3"/>
    <property type="match status" value="1"/>
</dbReference>
<dbReference type="NCBIfam" id="TIGR01930">
    <property type="entry name" value="AcCoA-C-Actrans"/>
    <property type="match status" value="1"/>
</dbReference>
<dbReference type="GO" id="GO:0010124">
    <property type="term" value="P:phenylacetate catabolic process"/>
    <property type="evidence" value="ECO:0007669"/>
    <property type="project" value="TreeGrafter"/>
</dbReference>
<dbReference type="InterPro" id="IPR012793">
    <property type="entry name" value="PcaF"/>
</dbReference>
<evidence type="ECO:0000256" key="5">
    <source>
        <dbReference type="ARBA" id="ARBA00048527"/>
    </source>
</evidence>
<dbReference type="InterPro" id="IPR002155">
    <property type="entry name" value="Thiolase"/>
</dbReference>
<dbReference type="PANTHER" id="PTHR43853">
    <property type="entry name" value="3-KETOACYL-COA THIOLASE, PEROXISOMAL"/>
    <property type="match status" value="1"/>
</dbReference>
<evidence type="ECO:0000256" key="3">
    <source>
        <dbReference type="ARBA" id="ARBA00022679"/>
    </source>
</evidence>
<dbReference type="PANTHER" id="PTHR43853:SF2">
    <property type="entry name" value="3-OXOADIPYL-COA_3-OXO-5,6-DEHYDROSUBERYL-COA THIOLASE"/>
    <property type="match status" value="1"/>
</dbReference>
<keyword evidence="4 7" id="KW-0012">Acyltransferase</keyword>
<feature type="active site" description="Proton acceptor" evidence="6">
    <location>
        <position position="358"/>
    </location>
</feature>
<evidence type="ECO:0000256" key="4">
    <source>
        <dbReference type="ARBA" id="ARBA00023315"/>
    </source>
</evidence>
<proteinExistence type="inferred from homology"/>
<reference evidence="11" key="1">
    <citation type="submission" date="2018-04" db="EMBL/GenBank/DDBJ databases">
        <title>Complete genome of Antarctic heterotrophic bacterium Hymenobacter nivis.</title>
        <authorList>
            <person name="Terashima M."/>
        </authorList>
    </citation>
    <scope>NUCLEOTIDE SEQUENCE [LARGE SCALE GENOMIC DNA]</scope>
    <source>
        <strain evidence="11">NBRC 111535</strain>
    </source>
</reference>
<feature type="domain" description="Thiolase C-terminal" evidence="9">
    <location>
        <begin position="278"/>
        <end position="401"/>
    </location>
</feature>
<dbReference type="GO" id="GO:0033812">
    <property type="term" value="F:3-oxoadipyl-CoA thiolase activity"/>
    <property type="evidence" value="ECO:0007669"/>
    <property type="project" value="UniProtKB-EC"/>
</dbReference>
<comment type="catalytic activity">
    <reaction evidence="5">
        <text>succinyl-CoA + acetyl-CoA = 3-oxoadipyl-CoA + CoA</text>
        <dbReference type="Rhea" id="RHEA:19481"/>
        <dbReference type="ChEBI" id="CHEBI:57287"/>
        <dbReference type="ChEBI" id="CHEBI:57288"/>
        <dbReference type="ChEBI" id="CHEBI:57292"/>
        <dbReference type="ChEBI" id="CHEBI:57348"/>
        <dbReference type="EC" id="2.3.1.174"/>
    </reaction>
</comment>
<gene>
    <name evidence="10" type="primary">pcaF</name>
    <name evidence="10" type="ORF">DDQ68_08540</name>
</gene>
<comment type="pathway">
    <text evidence="1">Aromatic compound metabolism.</text>
</comment>
<dbReference type="NCBIfam" id="NF006551">
    <property type="entry name" value="PRK09050.1"/>
    <property type="match status" value="1"/>
</dbReference>
<dbReference type="FunFam" id="3.40.47.10:FF:000010">
    <property type="entry name" value="Acetyl-CoA acetyltransferase (Thiolase)"/>
    <property type="match status" value="1"/>
</dbReference>
<dbReference type="SUPFAM" id="SSF53901">
    <property type="entry name" value="Thiolase-like"/>
    <property type="match status" value="2"/>
</dbReference>
<keyword evidence="11" id="KW-1185">Reference proteome</keyword>
<dbReference type="RefSeq" id="WP_109655921.1">
    <property type="nucleotide sequence ID" value="NZ_CP029145.1"/>
</dbReference>
<dbReference type="GO" id="GO:0019619">
    <property type="term" value="P:3,4-dihydroxybenzoate catabolic process"/>
    <property type="evidence" value="ECO:0007669"/>
    <property type="project" value="InterPro"/>
</dbReference>
<feature type="active site" description="Proton acceptor" evidence="6">
    <location>
        <position position="388"/>
    </location>
</feature>
<dbReference type="NCBIfam" id="TIGR02430">
    <property type="entry name" value="pcaF"/>
    <property type="match status" value="1"/>
</dbReference>
<dbReference type="Pfam" id="PF00108">
    <property type="entry name" value="Thiolase_N"/>
    <property type="match status" value="1"/>
</dbReference>
<evidence type="ECO:0000256" key="6">
    <source>
        <dbReference type="PIRSR" id="PIRSR000429-1"/>
    </source>
</evidence>
<evidence type="ECO:0000259" key="8">
    <source>
        <dbReference type="Pfam" id="PF00108"/>
    </source>
</evidence>
<name>A0A2Z3GPC1_9BACT</name>
<dbReference type="GO" id="GO:0006635">
    <property type="term" value="P:fatty acid beta-oxidation"/>
    <property type="evidence" value="ECO:0007669"/>
    <property type="project" value="TreeGrafter"/>
</dbReference>